<comment type="subcellular location">
    <subcellularLocation>
        <location evidence="1">Cell membrane</location>
    </subcellularLocation>
    <subcellularLocation>
        <location evidence="15">Endomembrane system</location>
        <topology evidence="15">Single-pass membrane protein</topology>
    </subcellularLocation>
</comment>
<evidence type="ECO:0000256" key="4">
    <source>
        <dbReference type="ARBA" id="ARBA00022679"/>
    </source>
</evidence>
<dbReference type="InterPro" id="IPR013210">
    <property type="entry name" value="LRR_N_plant-typ"/>
</dbReference>
<dbReference type="InterPro" id="IPR011009">
    <property type="entry name" value="Kinase-like_dom_sf"/>
</dbReference>
<keyword evidence="10 16" id="KW-0067">ATP-binding</keyword>
<evidence type="ECO:0000256" key="12">
    <source>
        <dbReference type="ARBA" id="ARBA00023136"/>
    </source>
</evidence>
<feature type="transmembrane region" description="Helical" evidence="17">
    <location>
        <begin position="660"/>
        <end position="686"/>
    </location>
</feature>
<evidence type="ECO:0000256" key="1">
    <source>
        <dbReference type="ARBA" id="ARBA00004236"/>
    </source>
</evidence>
<evidence type="ECO:0000256" key="16">
    <source>
        <dbReference type="PROSITE-ProRule" id="PRU10141"/>
    </source>
</evidence>
<keyword evidence="4" id="KW-0808">Transferase</keyword>
<evidence type="ECO:0000256" key="8">
    <source>
        <dbReference type="ARBA" id="ARBA00022741"/>
    </source>
</evidence>
<dbReference type="Proteomes" id="UP001497522">
    <property type="component" value="Chromosome 17"/>
</dbReference>
<dbReference type="PANTHER" id="PTHR27000">
    <property type="entry name" value="LEUCINE-RICH REPEAT RECEPTOR-LIKE PROTEIN KINASE FAMILY PROTEIN-RELATED"/>
    <property type="match status" value="1"/>
</dbReference>
<dbReference type="PANTHER" id="PTHR27000:SF679">
    <property type="entry name" value="OS01G0170300 PROTEIN"/>
    <property type="match status" value="1"/>
</dbReference>
<dbReference type="Gene3D" id="3.80.10.10">
    <property type="entry name" value="Ribonuclease Inhibitor"/>
    <property type="match status" value="4"/>
</dbReference>
<keyword evidence="7" id="KW-0677">Repeat</keyword>
<organism evidence="19 20">
    <name type="scientific">Sphagnum jensenii</name>
    <dbReference type="NCBI Taxonomy" id="128206"/>
    <lineage>
        <taxon>Eukaryota</taxon>
        <taxon>Viridiplantae</taxon>
        <taxon>Streptophyta</taxon>
        <taxon>Embryophyta</taxon>
        <taxon>Bryophyta</taxon>
        <taxon>Sphagnophytina</taxon>
        <taxon>Sphagnopsida</taxon>
        <taxon>Sphagnales</taxon>
        <taxon>Sphagnaceae</taxon>
        <taxon>Sphagnum</taxon>
    </lineage>
</organism>
<keyword evidence="11 17" id="KW-1133">Transmembrane helix</keyword>
<evidence type="ECO:0000256" key="9">
    <source>
        <dbReference type="ARBA" id="ARBA00022777"/>
    </source>
</evidence>
<dbReference type="PROSITE" id="PS00107">
    <property type="entry name" value="PROTEIN_KINASE_ATP"/>
    <property type="match status" value="1"/>
</dbReference>
<feature type="binding site" evidence="16">
    <location>
        <position position="751"/>
    </location>
    <ligand>
        <name>ATP</name>
        <dbReference type="ChEBI" id="CHEBI:30616"/>
    </ligand>
</feature>
<feature type="domain" description="Protein kinase" evidence="18">
    <location>
        <begin position="722"/>
        <end position="1005"/>
    </location>
</feature>
<protein>
    <recommendedName>
        <fullName evidence="18">Protein kinase domain-containing protein</fullName>
    </recommendedName>
</protein>
<dbReference type="Pfam" id="PF00560">
    <property type="entry name" value="LRR_1"/>
    <property type="match status" value="9"/>
</dbReference>
<dbReference type="SUPFAM" id="SSF56112">
    <property type="entry name" value="Protein kinase-like (PK-like)"/>
    <property type="match status" value="1"/>
</dbReference>
<comment type="similarity">
    <text evidence="2">Belongs to the protein kinase superfamily. Ser/Thr protein kinase family.</text>
</comment>
<dbReference type="InterPro" id="IPR017441">
    <property type="entry name" value="Protein_kinase_ATP_BS"/>
</dbReference>
<dbReference type="InterPro" id="IPR008271">
    <property type="entry name" value="Ser/Thr_kinase_AS"/>
</dbReference>
<name>A0ABP1AXJ7_9BRYO</name>
<evidence type="ECO:0000256" key="6">
    <source>
        <dbReference type="ARBA" id="ARBA00022729"/>
    </source>
</evidence>
<keyword evidence="14" id="KW-0325">Glycoprotein</keyword>
<dbReference type="SMART" id="SM00369">
    <property type="entry name" value="LRR_TYP"/>
    <property type="match status" value="10"/>
</dbReference>
<evidence type="ECO:0000313" key="19">
    <source>
        <dbReference type="EMBL" id="CAK9867324.1"/>
    </source>
</evidence>
<evidence type="ECO:0000313" key="20">
    <source>
        <dbReference type="Proteomes" id="UP001497522"/>
    </source>
</evidence>
<dbReference type="EMBL" id="OZ023718">
    <property type="protein sequence ID" value="CAK9867324.1"/>
    <property type="molecule type" value="Genomic_DNA"/>
</dbReference>
<evidence type="ECO:0000256" key="17">
    <source>
        <dbReference type="SAM" id="Phobius"/>
    </source>
</evidence>
<dbReference type="InterPro" id="IPR032675">
    <property type="entry name" value="LRR_dom_sf"/>
</dbReference>
<dbReference type="Pfam" id="PF08263">
    <property type="entry name" value="LRRNT_2"/>
    <property type="match status" value="1"/>
</dbReference>
<keyword evidence="3" id="KW-0433">Leucine-rich repeat</keyword>
<evidence type="ECO:0000256" key="7">
    <source>
        <dbReference type="ARBA" id="ARBA00022737"/>
    </source>
</evidence>
<keyword evidence="9" id="KW-0418">Kinase</keyword>
<evidence type="ECO:0000256" key="10">
    <source>
        <dbReference type="ARBA" id="ARBA00022840"/>
    </source>
</evidence>
<dbReference type="Gene3D" id="1.10.510.10">
    <property type="entry name" value="Transferase(Phosphotransferase) domain 1"/>
    <property type="match status" value="1"/>
</dbReference>
<keyword evidence="5 17" id="KW-0812">Transmembrane</keyword>
<evidence type="ECO:0000259" key="18">
    <source>
        <dbReference type="PROSITE" id="PS50011"/>
    </source>
</evidence>
<evidence type="ECO:0000256" key="15">
    <source>
        <dbReference type="ARBA" id="ARBA00037847"/>
    </source>
</evidence>
<reference evidence="19" key="1">
    <citation type="submission" date="2024-03" db="EMBL/GenBank/DDBJ databases">
        <authorList>
            <consortium name="ELIXIR-Norway"/>
            <consortium name="Elixir Norway"/>
        </authorList>
    </citation>
    <scope>NUCLEOTIDE SEQUENCE</scope>
</reference>
<evidence type="ECO:0000256" key="14">
    <source>
        <dbReference type="ARBA" id="ARBA00023180"/>
    </source>
</evidence>
<dbReference type="InterPro" id="IPR001611">
    <property type="entry name" value="Leu-rich_rpt"/>
</dbReference>
<dbReference type="PRINTS" id="PR00019">
    <property type="entry name" value="LEURICHRPT"/>
</dbReference>
<dbReference type="InterPro" id="IPR055414">
    <property type="entry name" value="LRR_R13L4/SHOC2-like"/>
</dbReference>
<keyword evidence="20" id="KW-1185">Reference proteome</keyword>
<evidence type="ECO:0000256" key="2">
    <source>
        <dbReference type="ARBA" id="ARBA00008684"/>
    </source>
</evidence>
<dbReference type="PROSITE" id="PS00108">
    <property type="entry name" value="PROTEIN_KINASE_ST"/>
    <property type="match status" value="1"/>
</dbReference>
<keyword evidence="8 16" id="KW-0547">Nucleotide-binding</keyword>
<dbReference type="Pfam" id="PF23598">
    <property type="entry name" value="LRR_14"/>
    <property type="match status" value="1"/>
</dbReference>
<proteinExistence type="inferred from homology"/>
<accession>A0ABP1AXJ7</accession>
<dbReference type="PROSITE" id="PS51450">
    <property type="entry name" value="LRR"/>
    <property type="match status" value="1"/>
</dbReference>
<dbReference type="SMART" id="SM00220">
    <property type="entry name" value="S_TKc"/>
    <property type="match status" value="1"/>
</dbReference>
<dbReference type="InterPro" id="IPR000719">
    <property type="entry name" value="Prot_kinase_dom"/>
</dbReference>
<dbReference type="SUPFAM" id="SSF52047">
    <property type="entry name" value="RNI-like"/>
    <property type="match status" value="1"/>
</dbReference>
<evidence type="ECO:0000256" key="5">
    <source>
        <dbReference type="ARBA" id="ARBA00022692"/>
    </source>
</evidence>
<dbReference type="SUPFAM" id="SSF52058">
    <property type="entry name" value="L domain-like"/>
    <property type="match status" value="1"/>
</dbReference>
<keyword evidence="6" id="KW-0732">Signal</keyword>
<dbReference type="Pfam" id="PF00069">
    <property type="entry name" value="Pkinase"/>
    <property type="match status" value="1"/>
</dbReference>
<gene>
    <name evidence="19" type="ORF">CSSPJE1EN2_LOCUS10319</name>
</gene>
<dbReference type="PROSITE" id="PS50011">
    <property type="entry name" value="PROTEIN_KINASE_DOM"/>
    <property type="match status" value="1"/>
</dbReference>
<dbReference type="Gene3D" id="3.30.200.20">
    <property type="entry name" value="Phosphorylase Kinase, domain 1"/>
    <property type="match status" value="1"/>
</dbReference>
<dbReference type="InterPro" id="IPR003591">
    <property type="entry name" value="Leu-rich_rpt_typical-subtyp"/>
</dbReference>
<evidence type="ECO:0000256" key="11">
    <source>
        <dbReference type="ARBA" id="ARBA00022989"/>
    </source>
</evidence>
<keyword evidence="13" id="KW-0675">Receptor</keyword>
<evidence type="ECO:0000256" key="3">
    <source>
        <dbReference type="ARBA" id="ARBA00022614"/>
    </source>
</evidence>
<evidence type="ECO:0000256" key="13">
    <source>
        <dbReference type="ARBA" id="ARBA00023170"/>
    </source>
</evidence>
<keyword evidence="12 17" id="KW-0472">Membrane</keyword>
<sequence>MDPSLYTFLHLCQINIPFPNISEGLSTDGLALLEFKSELESVGNVFSALDDWSASDASPCNWTGVSCSTDSDQRVTSLNLFDVGLAGRISPSLGKLEGLQLNLSSNLLSGNIPPELGNCAKLNSLDLDTNVLDGSIPPSLGNLNNLYVLDISNNDFTGSIPPELGSMTNLQYLSLATNKLTGSIPAELGNLTNLISLYLYTNSLTGTLPAELRNLKNLAEILTNQFTGPIPEEIGDLVSLKELIMSSNDFSGSIPASLADINNLSVIYLYNNQLSGAIPSELGMKSNLTQLDLRNNLLNGSLPPGLGELQELQQLNLSTNSFSGSIPPELGNCSKLITLDLSSNTLSGTIPPALGKLQALKQLNLSQNSLSGTIPPQLAACSMLHILDLGTNQLTGSVPRGIYNITTLGGSNSNSNSSLGGFIPKELGELQNLITLDISNNNFTGSIPPELGNMSSLQNLFIATNELTGSLPQELGNLTNLNLTEILAYNNNLNGTIPSSFGGLSSMQYLDLHSNSFSDQDPSVYTSFQNLNDLNLAQNAFKGPIPSELGGLDVLTTLNLSWNQFSGSIPSSLGSLHTLQVLDLSHNNLSGSIPSTLGQLMSLQSANISYNDITGSLPPSWVKLLKSDPNSFVGNPGLCSNYSSDDQCMIVTSYSRKTHLGVILAIVVPSFVVFVLVCSILVYFIFKRNSKHTLVGHENIEVMSALNRDISFNDIIDVTHNLSVDFIIGKGAHGTVYKATMPNGNVVAVKKIISIDKDMPIHNSFLREIDTIGKIKHRNLVKFLGFCKWGDIGLLVYDYIPNGDLFEALHNTVKGLDLDWNTRLKIAEGVANGLVYLHHDCIPPIIHRDIKSSNVLLDENLEAHITDFGVAKVMALKPKDDYATSTANIGGTYGYIAPEYGYGTHITEKVDVYSFGVVLLELLTGKQPIDASFGDSGHIVPWVLTVVQQNNPDMNDLLFDPRLLGKATDLQKMQMLHVLKLAIICTRTPPLERPTMPQVVEILRISQIA</sequence>